<name>A0A8J3K8X0_9ACTN</name>
<reference evidence="2 3" key="1">
    <citation type="submission" date="2021-01" db="EMBL/GenBank/DDBJ databases">
        <title>Whole genome shotgun sequence of Catellatospora citrea NBRC 14495.</title>
        <authorList>
            <person name="Komaki H."/>
            <person name="Tamura T."/>
        </authorList>
    </citation>
    <scope>NUCLEOTIDE SEQUENCE [LARGE SCALE GENOMIC DNA]</scope>
    <source>
        <strain evidence="2 3">NBRC 14495</strain>
    </source>
</reference>
<comment type="caution">
    <text evidence="2">The sequence shown here is derived from an EMBL/GenBank/DDBJ whole genome shotgun (WGS) entry which is preliminary data.</text>
</comment>
<keyword evidence="3" id="KW-1185">Reference proteome</keyword>
<evidence type="ECO:0000313" key="2">
    <source>
        <dbReference type="EMBL" id="GIF98826.1"/>
    </source>
</evidence>
<dbReference type="PRINTS" id="PR00598">
    <property type="entry name" value="HTHMARR"/>
</dbReference>
<dbReference type="EMBL" id="BONH01000017">
    <property type="protein sequence ID" value="GIF98826.1"/>
    <property type="molecule type" value="Genomic_DNA"/>
</dbReference>
<feature type="domain" description="HTH marR-type" evidence="1">
    <location>
        <begin position="10"/>
        <end position="142"/>
    </location>
</feature>
<dbReference type="InterPro" id="IPR000835">
    <property type="entry name" value="HTH_MarR-typ"/>
</dbReference>
<evidence type="ECO:0000313" key="3">
    <source>
        <dbReference type="Proteomes" id="UP000659904"/>
    </source>
</evidence>
<protein>
    <submittedName>
        <fullName evidence="2">MarR family transcriptional regulator</fullName>
    </submittedName>
</protein>
<evidence type="ECO:0000259" key="1">
    <source>
        <dbReference type="PROSITE" id="PS50995"/>
    </source>
</evidence>
<dbReference type="RefSeq" id="WP_170213350.1">
    <property type="nucleotide sequence ID" value="NZ_BONH01000017.1"/>
</dbReference>
<proteinExistence type="predicted"/>
<organism evidence="2 3">
    <name type="scientific">Catellatospora citrea</name>
    <dbReference type="NCBI Taxonomy" id="53366"/>
    <lineage>
        <taxon>Bacteria</taxon>
        <taxon>Bacillati</taxon>
        <taxon>Actinomycetota</taxon>
        <taxon>Actinomycetes</taxon>
        <taxon>Micromonosporales</taxon>
        <taxon>Micromonosporaceae</taxon>
        <taxon>Catellatospora</taxon>
    </lineage>
</organism>
<dbReference type="Pfam" id="PF12802">
    <property type="entry name" value="MarR_2"/>
    <property type="match status" value="1"/>
</dbReference>
<dbReference type="InterPro" id="IPR036388">
    <property type="entry name" value="WH-like_DNA-bd_sf"/>
</dbReference>
<dbReference type="InterPro" id="IPR039422">
    <property type="entry name" value="MarR/SlyA-like"/>
</dbReference>
<dbReference type="GO" id="GO:0003700">
    <property type="term" value="F:DNA-binding transcription factor activity"/>
    <property type="evidence" value="ECO:0007669"/>
    <property type="project" value="InterPro"/>
</dbReference>
<dbReference type="GO" id="GO:0006950">
    <property type="term" value="P:response to stress"/>
    <property type="evidence" value="ECO:0007669"/>
    <property type="project" value="TreeGrafter"/>
</dbReference>
<dbReference type="PANTHER" id="PTHR33164">
    <property type="entry name" value="TRANSCRIPTIONAL REGULATOR, MARR FAMILY"/>
    <property type="match status" value="1"/>
</dbReference>
<sequence>MPAPSNRPLGERTNFLLSQLGFHTAARFTDRLASLGIQPSHFGLLMHLAQGEGRTQQQLAEALGIHRKVMVGLLDDLEQRGLAERRRHPADRRAHAIHLTDAARALLPEAVAIADAEEEELLTGLDGGERRQLLALLQRLAEHSGYPRGVHPGLRRSSGPHGMG</sequence>
<dbReference type="AlphaFoldDB" id="A0A8J3K8X0"/>
<dbReference type="InterPro" id="IPR036390">
    <property type="entry name" value="WH_DNA-bd_sf"/>
</dbReference>
<accession>A0A8J3K8X0</accession>
<dbReference type="PROSITE" id="PS50995">
    <property type="entry name" value="HTH_MARR_2"/>
    <property type="match status" value="1"/>
</dbReference>
<gene>
    <name evidence="2" type="ORF">Cci01nite_39200</name>
</gene>
<dbReference type="Gene3D" id="1.10.10.10">
    <property type="entry name" value="Winged helix-like DNA-binding domain superfamily/Winged helix DNA-binding domain"/>
    <property type="match status" value="1"/>
</dbReference>
<dbReference type="SMART" id="SM00347">
    <property type="entry name" value="HTH_MARR"/>
    <property type="match status" value="1"/>
</dbReference>
<dbReference type="Proteomes" id="UP000659904">
    <property type="component" value="Unassembled WGS sequence"/>
</dbReference>
<dbReference type="SUPFAM" id="SSF46785">
    <property type="entry name" value="Winged helix' DNA-binding domain"/>
    <property type="match status" value="1"/>
</dbReference>
<dbReference type="PANTHER" id="PTHR33164:SF89">
    <property type="entry name" value="MARR FAMILY REGULATORY PROTEIN"/>
    <property type="match status" value="1"/>
</dbReference>